<accession>D6A730</accession>
<evidence type="ECO:0000313" key="1">
    <source>
        <dbReference type="EMBL" id="EFE71856.2"/>
    </source>
</evidence>
<gene>
    <name evidence="1" type="ORF">SSFG_07092</name>
</gene>
<proteinExistence type="predicted"/>
<name>D6A730_STRV1</name>
<dbReference type="Proteomes" id="UP000003824">
    <property type="component" value="Unassembled WGS sequence"/>
</dbReference>
<evidence type="ECO:0000313" key="2">
    <source>
        <dbReference type="Proteomes" id="UP000003824"/>
    </source>
</evidence>
<sequence>MVSRPICGPWSGSARWSRSYDTTALIQVLEQVRVFYAEEPVVLVRDGLSAHRSRAMRARAVEQAWLTLE</sequence>
<organism evidence="1 2">
    <name type="scientific">Streptomyces viridosporus (strain ATCC 14672 / DSM 40746 / JCM 4963 / KCTC 9882 / NRRL B-12104 / FH 1290)</name>
    <name type="common">Streptomyces ghanaensis</name>
    <dbReference type="NCBI Taxonomy" id="566461"/>
    <lineage>
        <taxon>Bacteria</taxon>
        <taxon>Bacillati</taxon>
        <taxon>Actinomycetota</taxon>
        <taxon>Actinomycetes</taxon>
        <taxon>Kitasatosporales</taxon>
        <taxon>Streptomycetaceae</taxon>
        <taxon>Streptomyces</taxon>
    </lineage>
</organism>
<dbReference type="EMBL" id="DS999641">
    <property type="protein sequence ID" value="EFE71856.2"/>
    <property type="molecule type" value="Genomic_DNA"/>
</dbReference>
<dbReference type="RefSeq" id="WP_004993191.1">
    <property type="nucleotide sequence ID" value="NZ_DS999641.1"/>
</dbReference>
<reference evidence="2" key="1">
    <citation type="submission" date="2008-12" db="EMBL/GenBank/DDBJ databases">
        <title>Annotation of Streptomyces ghanaensis ATCC 14672.</title>
        <authorList>
            <consortium name="The Broad Institute Genome Sequencing Platform"/>
            <consortium name="Broad Institute Microbial Sequencing Center"/>
            <person name="Fischbach M."/>
            <person name="Ward D."/>
            <person name="Young S."/>
            <person name="Kodira C.D."/>
            <person name="Zeng Q."/>
            <person name="Koehrsen M."/>
            <person name="Godfrey P."/>
            <person name="Alvarado L."/>
            <person name="Berlin A.M."/>
            <person name="Borenstein D."/>
            <person name="Chen Z."/>
            <person name="Engels R."/>
            <person name="Freedman E."/>
            <person name="Gellesch M."/>
            <person name="Goldberg J."/>
            <person name="Griggs A."/>
            <person name="Gujja S."/>
            <person name="Heiman D.I."/>
            <person name="Hepburn T.A."/>
            <person name="Howarth C."/>
            <person name="Jen D."/>
            <person name="Larson L."/>
            <person name="Lewis B."/>
            <person name="Mehta T."/>
            <person name="Park D."/>
            <person name="Pearson M."/>
            <person name="Roberts A."/>
            <person name="Saif S."/>
            <person name="Shea T.D."/>
            <person name="Shenoy N."/>
            <person name="Sisk P."/>
            <person name="Stolte C."/>
            <person name="Sykes S.N."/>
            <person name="Walk T."/>
            <person name="White J."/>
            <person name="Yandava C."/>
            <person name="Straight P."/>
            <person name="Clardy J."/>
            <person name="Hung D."/>
            <person name="Kolter R."/>
            <person name="Mekalanos J."/>
            <person name="Walker S."/>
            <person name="Walsh C.T."/>
            <person name="Wieland B.L.C."/>
            <person name="Ilzarbe M."/>
            <person name="Galagan J."/>
            <person name="Nusbaum C."/>
            <person name="Birren B."/>
        </authorList>
    </citation>
    <scope>NUCLEOTIDE SEQUENCE [LARGE SCALE GENOMIC DNA]</scope>
    <source>
        <strain evidence="2">ATCC 14672 / DSM 40746 / JCM 4963 / KCTC 9882 / NRRL B-12104 / FH 1290</strain>
    </source>
</reference>
<protein>
    <submittedName>
        <fullName evidence="1">Predicted protein</fullName>
    </submittedName>
</protein>
<dbReference type="AlphaFoldDB" id="D6A730"/>